<protein>
    <submittedName>
        <fullName evidence="1">Uncharacterized protein</fullName>
    </submittedName>
</protein>
<sequence length="226" mass="26181">MRSHYYHLKPKIITLRKSGRTYSEIRKFIGVNIPKSTLSNWCSDILLSPEQQQKVKRLMRSSADKGRVTALIVNRLKREEYIQTVKDRVIHLAGKLENKNTSKIALAMLYLGEGPKNQRGALMFGNSDPLVISLFLRLLRHCYDINESKFRCTLQCRADQDIKKLEKFWSQVTKIPLSQFYKARIDPRTIGKPSKKPNYKGVCRIDYFSGDIFMELKQIMAVILGP</sequence>
<accession>A0A0G0X1P0</accession>
<comment type="caution">
    <text evidence="1">The sequence shown here is derived from an EMBL/GenBank/DDBJ whole genome shotgun (WGS) entry which is preliminary data.</text>
</comment>
<evidence type="ECO:0000313" key="1">
    <source>
        <dbReference type="EMBL" id="KKS18925.1"/>
    </source>
</evidence>
<evidence type="ECO:0000313" key="2">
    <source>
        <dbReference type="Proteomes" id="UP000034371"/>
    </source>
</evidence>
<reference evidence="1 2" key="1">
    <citation type="journal article" date="2015" name="Nature">
        <title>rRNA introns, odd ribosomes, and small enigmatic genomes across a large radiation of phyla.</title>
        <authorList>
            <person name="Brown C.T."/>
            <person name="Hug L.A."/>
            <person name="Thomas B.C."/>
            <person name="Sharon I."/>
            <person name="Castelle C.J."/>
            <person name="Singh A."/>
            <person name="Wilkins M.J."/>
            <person name="Williams K.H."/>
            <person name="Banfield J.F."/>
        </authorList>
    </citation>
    <scope>NUCLEOTIDE SEQUENCE [LARGE SCALE GENOMIC DNA]</scope>
</reference>
<proteinExistence type="predicted"/>
<dbReference type="AlphaFoldDB" id="A0A0G0X1P0"/>
<organism evidence="1 2">
    <name type="scientific">Candidatus Roizmanbacteria bacterium GW2011_GWC2_41_7</name>
    <dbReference type="NCBI Taxonomy" id="1618487"/>
    <lineage>
        <taxon>Bacteria</taxon>
        <taxon>Candidatus Roizmaniibacteriota</taxon>
    </lineage>
</organism>
<dbReference type="EMBL" id="LCBY01000099">
    <property type="protein sequence ID" value="KKS18925.1"/>
    <property type="molecule type" value="Genomic_DNA"/>
</dbReference>
<name>A0A0G0X1P0_9BACT</name>
<gene>
    <name evidence="1" type="ORF">UU78_C0099G0005</name>
</gene>
<dbReference type="Proteomes" id="UP000034371">
    <property type="component" value="Unassembled WGS sequence"/>
</dbReference>